<comment type="caution">
    <text evidence="1">The sequence shown here is derived from an EMBL/GenBank/DDBJ whole genome shotgun (WGS) entry which is preliminary data.</text>
</comment>
<accession>A0A4Q0MCC9</accession>
<proteinExistence type="predicted"/>
<reference evidence="1 2" key="1">
    <citation type="submission" date="2018-12" db="EMBL/GenBank/DDBJ databases">
        <title>The Draft Genome Sequence of the Soil Bacterium Pedobacter tournemirensis R1.</title>
        <authorList>
            <person name="He J."/>
        </authorList>
    </citation>
    <scope>NUCLEOTIDE SEQUENCE [LARGE SCALE GENOMIC DNA]</scope>
    <source>
        <strain evidence="1 2">R1</strain>
    </source>
</reference>
<organism evidence="1 2">
    <name type="scientific">Arcticibacter tournemirensis</name>
    <dbReference type="NCBI Taxonomy" id="699437"/>
    <lineage>
        <taxon>Bacteria</taxon>
        <taxon>Pseudomonadati</taxon>
        <taxon>Bacteroidota</taxon>
        <taxon>Sphingobacteriia</taxon>
        <taxon>Sphingobacteriales</taxon>
        <taxon>Sphingobacteriaceae</taxon>
        <taxon>Arcticibacter</taxon>
    </lineage>
</organism>
<evidence type="ECO:0000313" key="2">
    <source>
        <dbReference type="Proteomes" id="UP000290848"/>
    </source>
</evidence>
<dbReference type="RefSeq" id="WP_128768244.1">
    <property type="nucleotide sequence ID" value="NZ_RXOC01000003.1"/>
</dbReference>
<gene>
    <name evidence="1" type="ORF">EKH83_04620</name>
</gene>
<sequence>MLLFPSVKGVVKIANILLNRHGGNARERIVLEGIGEAIHHYLFYLAKAIQPGSGTSPGLV</sequence>
<dbReference type="EMBL" id="RXOC01000003">
    <property type="protein sequence ID" value="RXF70998.1"/>
    <property type="molecule type" value="Genomic_DNA"/>
</dbReference>
<protein>
    <submittedName>
        <fullName evidence="1">Uncharacterized protein</fullName>
    </submittedName>
</protein>
<dbReference type="Proteomes" id="UP000290848">
    <property type="component" value="Unassembled WGS sequence"/>
</dbReference>
<dbReference type="AlphaFoldDB" id="A0A4Q0MCC9"/>
<name>A0A4Q0MCC9_9SPHI</name>
<evidence type="ECO:0000313" key="1">
    <source>
        <dbReference type="EMBL" id="RXF70998.1"/>
    </source>
</evidence>